<dbReference type="AlphaFoldDB" id="A0A1I8PIQ5"/>
<proteinExistence type="inferred from homology"/>
<keyword evidence="10" id="KW-1185">Reference proteome</keyword>
<comment type="similarity">
    <text evidence="8">Belongs to the insect chemoreceptor superfamily. Gustatory receptor (GR) family.</text>
</comment>
<organism evidence="9 10">
    <name type="scientific">Stomoxys calcitrans</name>
    <name type="common">Stable fly</name>
    <name type="synonym">Conops calcitrans</name>
    <dbReference type="NCBI Taxonomy" id="35570"/>
    <lineage>
        <taxon>Eukaryota</taxon>
        <taxon>Metazoa</taxon>
        <taxon>Ecdysozoa</taxon>
        <taxon>Arthropoda</taxon>
        <taxon>Hexapoda</taxon>
        <taxon>Insecta</taxon>
        <taxon>Pterygota</taxon>
        <taxon>Neoptera</taxon>
        <taxon>Endopterygota</taxon>
        <taxon>Diptera</taxon>
        <taxon>Brachycera</taxon>
        <taxon>Muscomorpha</taxon>
        <taxon>Muscoidea</taxon>
        <taxon>Muscidae</taxon>
        <taxon>Stomoxys</taxon>
    </lineage>
</organism>
<protein>
    <recommendedName>
        <fullName evidence="8">Gustatory receptor</fullName>
    </recommendedName>
</protein>
<dbReference type="GO" id="GO:0030424">
    <property type="term" value="C:axon"/>
    <property type="evidence" value="ECO:0007669"/>
    <property type="project" value="TreeGrafter"/>
</dbReference>
<dbReference type="Proteomes" id="UP000095300">
    <property type="component" value="Unassembled WGS sequence"/>
</dbReference>
<keyword evidence="5 8" id="KW-0472">Membrane</keyword>
<dbReference type="STRING" id="35570.A0A1I8PIQ5"/>
<dbReference type="EnsemblMetazoa" id="SCAU008467-RA">
    <property type="protein sequence ID" value="SCAU008467-PA"/>
    <property type="gene ID" value="SCAU008467"/>
</dbReference>
<accession>A0A1I8PIQ5</accession>
<evidence type="ECO:0000256" key="1">
    <source>
        <dbReference type="ARBA" id="ARBA00004651"/>
    </source>
</evidence>
<feature type="transmembrane region" description="Helical" evidence="8">
    <location>
        <begin position="354"/>
        <end position="374"/>
    </location>
</feature>
<dbReference type="PANTHER" id="PTHR21143">
    <property type="entry name" value="INVERTEBRATE GUSTATORY RECEPTOR"/>
    <property type="match status" value="1"/>
</dbReference>
<feature type="transmembrane region" description="Helical" evidence="8">
    <location>
        <begin position="276"/>
        <end position="296"/>
    </location>
</feature>
<evidence type="ECO:0000256" key="4">
    <source>
        <dbReference type="ARBA" id="ARBA00022989"/>
    </source>
</evidence>
<evidence type="ECO:0000256" key="2">
    <source>
        <dbReference type="ARBA" id="ARBA00022475"/>
    </source>
</evidence>
<dbReference type="PANTHER" id="PTHR21143:SF104">
    <property type="entry name" value="GUSTATORY RECEPTOR 8A-RELATED"/>
    <property type="match status" value="1"/>
</dbReference>
<feature type="transmembrane region" description="Helical" evidence="8">
    <location>
        <begin position="63"/>
        <end position="82"/>
    </location>
</feature>
<dbReference type="Pfam" id="PF08395">
    <property type="entry name" value="7tm_7"/>
    <property type="match status" value="1"/>
</dbReference>
<dbReference type="GO" id="GO:0008049">
    <property type="term" value="P:male courtship behavior"/>
    <property type="evidence" value="ECO:0007669"/>
    <property type="project" value="TreeGrafter"/>
</dbReference>
<dbReference type="GO" id="GO:0005886">
    <property type="term" value="C:plasma membrane"/>
    <property type="evidence" value="ECO:0007669"/>
    <property type="project" value="UniProtKB-SubCell"/>
</dbReference>
<comment type="subcellular location">
    <subcellularLocation>
        <location evidence="1 8">Cell membrane</location>
        <topology evidence="1 8">Multi-pass membrane protein</topology>
    </subcellularLocation>
</comment>
<feature type="transmembrane region" description="Helical" evidence="8">
    <location>
        <begin position="241"/>
        <end position="264"/>
    </location>
</feature>
<keyword evidence="6 8" id="KW-0675">Receptor</keyword>
<evidence type="ECO:0000256" key="6">
    <source>
        <dbReference type="ARBA" id="ARBA00023170"/>
    </source>
</evidence>
<comment type="function">
    <text evidence="8">Gustatory receptor which mediates acceptance or avoidance behavior, depending on its substrates.</text>
</comment>
<dbReference type="GO" id="GO:0007165">
    <property type="term" value="P:signal transduction"/>
    <property type="evidence" value="ECO:0007669"/>
    <property type="project" value="UniProtKB-KW"/>
</dbReference>
<dbReference type="InterPro" id="IPR013604">
    <property type="entry name" value="7TM_chemorcpt"/>
</dbReference>
<evidence type="ECO:0000256" key="3">
    <source>
        <dbReference type="ARBA" id="ARBA00022692"/>
    </source>
</evidence>
<evidence type="ECO:0000313" key="9">
    <source>
        <dbReference type="EnsemblMetazoa" id="SCAU008467-PA"/>
    </source>
</evidence>
<keyword evidence="7 8" id="KW-0807">Transducer</keyword>
<keyword evidence="4 8" id="KW-1133">Transmembrane helix</keyword>
<feature type="transmembrane region" description="Helical" evidence="8">
    <location>
        <begin position="32"/>
        <end position="51"/>
    </location>
</feature>
<evidence type="ECO:0000256" key="5">
    <source>
        <dbReference type="ARBA" id="ARBA00023136"/>
    </source>
</evidence>
<dbReference type="GO" id="GO:0007635">
    <property type="term" value="P:chemosensory behavior"/>
    <property type="evidence" value="ECO:0007669"/>
    <property type="project" value="TreeGrafter"/>
</dbReference>
<comment type="caution">
    <text evidence="8">Lacks conserved residue(s) required for the propagation of feature annotation.</text>
</comment>
<reference evidence="9" key="1">
    <citation type="submission" date="2020-05" db="UniProtKB">
        <authorList>
            <consortium name="EnsemblMetazoa"/>
        </authorList>
    </citation>
    <scope>IDENTIFICATION</scope>
    <source>
        <strain evidence="9">USDA</strain>
    </source>
</reference>
<name>A0A1I8PIQ5_STOCA</name>
<dbReference type="VEuPathDB" id="VectorBase:SCAU008467"/>
<evidence type="ECO:0000256" key="7">
    <source>
        <dbReference type="ARBA" id="ARBA00023224"/>
    </source>
</evidence>
<sequence length="434" mass="50458">MIPIVNGATQILKFGIIITGLGHFKSVPLITIFIRLAQFIWLVTAVFLMFYRRLSGGDTSVGGLVGTASFVFNGSVNILILLESIFKKRYEKTYNQLENQIDYLLEQKWEMNKIKSSKNDSQYLFVRPLLLLWGIQILCESLKIWINAISKIQPVFWYTFPISISLRLRYIQIIVTIMKLNGRVDVFKKMLWRSTKKNAPKSLYETKIWQPYEPEEYLNLNYKRLIYLRIWEIYKVVNDCYGLSILLLFMTSFFDIVCNCYWTFTAIYKRQVFHKYVFNGATSMSLASLVMALFYYTDSSENNSRYIGCFISKLVKQPLGNKRYNDLVSEFSIQTLHQRFIITAKEFFTLNLGLLGSMVAAIVTYLVILIQFMFTEKNNRQRIHEAKMLETTTSMAIIALQNVTGFNDKYPTVADNLNDIARAVNHTVLANIKN</sequence>
<evidence type="ECO:0000256" key="8">
    <source>
        <dbReference type="RuleBase" id="RU363108"/>
    </source>
</evidence>
<dbReference type="GO" id="GO:0030425">
    <property type="term" value="C:dendrite"/>
    <property type="evidence" value="ECO:0007669"/>
    <property type="project" value="TreeGrafter"/>
</dbReference>
<dbReference type="GO" id="GO:0050909">
    <property type="term" value="P:sensory perception of taste"/>
    <property type="evidence" value="ECO:0007669"/>
    <property type="project" value="InterPro"/>
</dbReference>
<evidence type="ECO:0000313" key="10">
    <source>
        <dbReference type="Proteomes" id="UP000095300"/>
    </source>
</evidence>
<keyword evidence="2 8" id="KW-1003">Cell membrane</keyword>
<dbReference type="GO" id="GO:0043025">
    <property type="term" value="C:neuronal cell body"/>
    <property type="evidence" value="ECO:0007669"/>
    <property type="project" value="TreeGrafter"/>
</dbReference>
<keyword evidence="3 8" id="KW-0812">Transmembrane</keyword>